<keyword evidence="4" id="KW-0963">Cytoplasm</keyword>
<keyword evidence="5" id="KW-0479">Metal-binding</keyword>
<comment type="cofactor">
    <cofactor evidence="1">
        <name>Mn(2+)</name>
        <dbReference type="ChEBI" id="CHEBI:29035"/>
    </cofactor>
</comment>
<dbReference type="GO" id="GO:0030145">
    <property type="term" value="F:manganese ion binding"/>
    <property type="evidence" value="ECO:0007669"/>
    <property type="project" value="InterPro"/>
</dbReference>
<dbReference type="GO" id="GO:0000290">
    <property type="term" value="P:deadenylation-dependent decapping of nuclear-transcribed mRNA"/>
    <property type="evidence" value="ECO:0007669"/>
    <property type="project" value="InterPro"/>
</dbReference>
<dbReference type="GO" id="GO:0000184">
    <property type="term" value="P:nuclear-transcribed mRNA catabolic process, nonsense-mediated decay"/>
    <property type="evidence" value="ECO:0007669"/>
    <property type="project" value="InterPro"/>
</dbReference>
<dbReference type="Gene3D" id="3.90.79.10">
    <property type="entry name" value="Nucleoside Triphosphate Pyrophosphohydrolase"/>
    <property type="match status" value="1"/>
</dbReference>
<evidence type="ECO:0000259" key="10">
    <source>
        <dbReference type="PROSITE" id="PS51462"/>
    </source>
</evidence>
<evidence type="ECO:0000256" key="8">
    <source>
        <dbReference type="ARBA" id="ARBA00023211"/>
    </source>
</evidence>
<dbReference type="Proteomes" id="UP000298327">
    <property type="component" value="Unassembled WGS sequence"/>
</dbReference>
<dbReference type="InterPro" id="IPR020084">
    <property type="entry name" value="NUDIX_hydrolase_CS"/>
</dbReference>
<feature type="region of interest" description="Disordered" evidence="9">
    <location>
        <begin position="296"/>
        <end position="323"/>
    </location>
</feature>
<organism evidence="11 12">
    <name type="scientific">Dentipellis fragilis</name>
    <dbReference type="NCBI Taxonomy" id="205917"/>
    <lineage>
        <taxon>Eukaryota</taxon>
        <taxon>Fungi</taxon>
        <taxon>Dikarya</taxon>
        <taxon>Basidiomycota</taxon>
        <taxon>Agaricomycotina</taxon>
        <taxon>Agaricomycetes</taxon>
        <taxon>Russulales</taxon>
        <taxon>Hericiaceae</taxon>
        <taxon>Dentipellis</taxon>
    </lineage>
</organism>
<feature type="region of interest" description="Disordered" evidence="9">
    <location>
        <begin position="362"/>
        <end position="515"/>
    </location>
</feature>
<evidence type="ECO:0000256" key="7">
    <source>
        <dbReference type="ARBA" id="ARBA00022884"/>
    </source>
</evidence>
<dbReference type="PANTHER" id="PTHR23114:SF17">
    <property type="entry name" value="M7GPPPN-MRNA HYDROLASE"/>
    <property type="match status" value="1"/>
</dbReference>
<comment type="subcellular location">
    <subcellularLocation>
        <location evidence="2">Cytoplasm</location>
    </subcellularLocation>
</comment>
<feature type="compositionally biased region" description="Low complexity" evidence="9">
    <location>
        <begin position="465"/>
        <end position="504"/>
    </location>
</feature>
<name>A0A4Y9YYV1_9AGAM</name>
<dbReference type="InterPro" id="IPR015797">
    <property type="entry name" value="NUDIX_hydrolase-like_dom_sf"/>
</dbReference>
<feature type="compositionally biased region" description="Low complexity" evidence="9">
    <location>
        <begin position="300"/>
        <end position="310"/>
    </location>
</feature>
<proteinExistence type="inferred from homology"/>
<dbReference type="SUPFAM" id="SSF140586">
    <property type="entry name" value="Dcp2 domain-like"/>
    <property type="match status" value="1"/>
</dbReference>
<evidence type="ECO:0000256" key="1">
    <source>
        <dbReference type="ARBA" id="ARBA00001936"/>
    </source>
</evidence>
<dbReference type="FunFam" id="1.10.10.1050:FF:000003">
    <property type="entry name" value="Decapping enzyme Dcp2, putative"/>
    <property type="match status" value="1"/>
</dbReference>
<keyword evidence="12" id="KW-1185">Reference proteome</keyword>
<dbReference type="CDD" id="cd03672">
    <property type="entry name" value="NUDIX_Dcp2p_Nudt20"/>
    <property type="match status" value="1"/>
</dbReference>
<dbReference type="STRING" id="205917.A0A4Y9YYV1"/>
<dbReference type="GO" id="GO:0000932">
    <property type="term" value="C:P-body"/>
    <property type="evidence" value="ECO:0007669"/>
    <property type="project" value="TreeGrafter"/>
</dbReference>
<evidence type="ECO:0000256" key="5">
    <source>
        <dbReference type="ARBA" id="ARBA00022723"/>
    </source>
</evidence>
<dbReference type="Pfam" id="PF00293">
    <property type="entry name" value="NUDIX"/>
    <property type="match status" value="1"/>
</dbReference>
<dbReference type="EMBL" id="SEOQ01000190">
    <property type="protein sequence ID" value="TFY67442.1"/>
    <property type="molecule type" value="Genomic_DNA"/>
</dbReference>
<dbReference type="PANTHER" id="PTHR23114">
    <property type="entry name" value="M7GPPPN-MRNA HYDROLASE"/>
    <property type="match status" value="1"/>
</dbReference>
<keyword evidence="7" id="KW-0694">RNA-binding</keyword>
<evidence type="ECO:0000256" key="6">
    <source>
        <dbReference type="ARBA" id="ARBA00022801"/>
    </source>
</evidence>
<dbReference type="Pfam" id="PF05026">
    <property type="entry name" value="DCP2"/>
    <property type="match status" value="1"/>
</dbReference>
<dbReference type="FunFam" id="3.90.79.10:FF:000003">
    <property type="entry name" value="M7GpppN-mRNA hydrolase isoform 2"/>
    <property type="match status" value="1"/>
</dbReference>
<dbReference type="InterPro" id="IPR036189">
    <property type="entry name" value="DCP2_BoxA_sf"/>
</dbReference>
<sequence>MASSSSSSPEMSGAPPYPHTLDRYKYTTQDEVLEDLTSRFILNLPDEELTSLERICFQVEQAHWFYEDFIREENPKFPSLPLKRFSEMLFQACPLLHHWSGDHEGAFNHFMQYKTRVPVCGAIMLNDTWDKVVLVKGWKSSSGWGFPKGKINQNEAPHACAAREVMEETGYNLSGQIERDDVIEMSIREQLISLFIVPGVPEDYLFQTKTRKEISKIEWFRLADLPTWKKNKTVPGKFYLISPFIAPLKVFINERKPRMLARRTNRVKEIRFDEDIYVHKDHEVTDVEYHSHASRIIDPSVQESSSQSSSADNGDPQTPSPLYSERLVNDASVAPASQDITPDSMDPHFARLMNALSSSAMSLTDGLDNGKPPPSDRPPAISASIGNSMASSTPVPGSAPSTASGHLHAQNEQPRDWSMRGPRRSTEHLPAAASEVQMPPRSSSRVSKHTSRPSVTGMSEHRANSPARSTMSSPPASAALSSTSDGSMTASRSKTSHRSSSTTADISPYLTRPVELPSSGKRLKQLALLESVADESARMTPALGQRRIPSPAQGMQFAPYGNRMYPPHLPPPSTSVPPAAFGNLTSVYPNNGPYQHPHPLMHRPPVNGMNGAPQMLPIDDDPFTVRPRTSNAFRTIPHATHSRHLNMRGSMGQVQLLSALAGNQMHGPMRPMPPSLAQVSPMPPAAMMMVPPPLQYQQDPIRMGPAPPSLRVVPPHLMAGPAPVAGPLSAPALSPNFNAMRAPPHNNSNLLSILNSGGSGGIAPSGRA</sequence>
<dbReference type="AlphaFoldDB" id="A0A4Y9YYV1"/>
<dbReference type="Gene3D" id="1.10.10.1050">
    <property type="entry name" value="Dcp2, box A domain"/>
    <property type="match status" value="1"/>
</dbReference>
<feature type="domain" description="Nudix hydrolase" evidence="10">
    <location>
        <begin position="115"/>
        <end position="246"/>
    </location>
</feature>
<dbReference type="GO" id="GO:0003723">
    <property type="term" value="F:RNA binding"/>
    <property type="evidence" value="ECO:0007669"/>
    <property type="project" value="UniProtKB-KW"/>
</dbReference>
<dbReference type="InterPro" id="IPR044099">
    <property type="entry name" value="Dcp2_NUDIX"/>
</dbReference>
<dbReference type="SUPFAM" id="SSF55811">
    <property type="entry name" value="Nudix"/>
    <property type="match status" value="1"/>
</dbReference>
<feature type="compositionally biased region" description="Polar residues" evidence="9">
    <location>
        <begin position="311"/>
        <end position="321"/>
    </location>
</feature>
<comment type="caution">
    <text evidence="11">The sequence shown here is derived from an EMBL/GenBank/DDBJ whole genome shotgun (WGS) entry which is preliminary data.</text>
</comment>
<protein>
    <recommendedName>
        <fullName evidence="10">Nudix hydrolase domain-containing protein</fullName>
    </recommendedName>
</protein>
<evidence type="ECO:0000256" key="3">
    <source>
        <dbReference type="ARBA" id="ARBA00005279"/>
    </source>
</evidence>
<reference evidence="11 12" key="1">
    <citation type="submission" date="2019-02" db="EMBL/GenBank/DDBJ databases">
        <title>Genome sequencing of the rare red list fungi Dentipellis fragilis.</title>
        <authorList>
            <person name="Buettner E."/>
            <person name="Kellner H."/>
        </authorList>
    </citation>
    <scope>NUCLEOTIDE SEQUENCE [LARGE SCALE GENOMIC DNA]</scope>
    <source>
        <strain evidence="11 12">DSM 105465</strain>
    </source>
</reference>
<feature type="compositionally biased region" description="Polar residues" evidence="9">
    <location>
        <begin position="384"/>
        <end position="404"/>
    </location>
</feature>
<comment type="similarity">
    <text evidence="3">Belongs to the Nudix hydrolase family. DCP2 subfamily.</text>
</comment>
<dbReference type="OrthoDB" id="18996at2759"/>
<dbReference type="SMART" id="SM01125">
    <property type="entry name" value="DCP2"/>
    <property type="match status" value="1"/>
</dbReference>
<evidence type="ECO:0000313" key="12">
    <source>
        <dbReference type="Proteomes" id="UP000298327"/>
    </source>
</evidence>
<dbReference type="PROSITE" id="PS51462">
    <property type="entry name" value="NUDIX"/>
    <property type="match status" value="1"/>
</dbReference>
<gene>
    <name evidence="11" type="ORF">EVG20_g3944</name>
</gene>
<dbReference type="PROSITE" id="PS00893">
    <property type="entry name" value="NUDIX_BOX"/>
    <property type="match status" value="1"/>
</dbReference>
<keyword evidence="8" id="KW-0464">Manganese</keyword>
<accession>A0A4Y9YYV1</accession>
<keyword evidence="6" id="KW-0378">Hydrolase</keyword>
<dbReference type="GO" id="GO:0140933">
    <property type="term" value="F:5'-(N(7)-methylguanosine 5'-triphospho)-[mRNA] hydrolase activity"/>
    <property type="evidence" value="ECO:0007669"/>
    <property type="project" value="InterPro"/>
</dbReference>
<evidence type="ECO:0000256" key="9">
    <source>
        <dbReference type="SAM" id="MobiDB-lite"/>
    </source>
</evidence>
<feature type="region of interest" description="Disordered" evidence="9">
    <location>
        <begin position="1"/>
        <end position="20"/>
    </location>
</feature>
<evidence type="ECO:0000313" key="11">
    <source>
        <dbReference type="EMBL" id="TFY67442.1"/>
    </source>
</evidence>
<dbReference type="InterPro" id="IPR007722">
    <property type="entry name" value="DCP2_BoxA"/>
</dbReference>
<dbReference type="InterPro" id="IPR000086">
    <property type="entry name" value="NUDIX_hydrolase_dom"/>
</dbReference>
<evidence type="ECO:0000256" key="2">
    <source>
        <dbReference type="ARBA" id="ARBA00004496"/>
    </source>
</evidence>
<evidence type="ECO:0000256" key="4">
    <source>
        <dbReference type="ARBA" id="ARBA00022490"/>
    </source>
</evidence>